<evidence type="ECO:0000313" key="2">
    <source>
        <dbReference type="Proteomes" id="UP000829196"/>
    </source>
</evidence>
<accession>A0A8T3C4S3</accession>
<dbReference type="AlphaFoldDB" id="A0A8T3C4S3"/>
<gene>
    <name evidence="1" type="ORF">KFK09_001399</name>
</gene>
<dbReference type="EMBL" id="JAGYWB010000002">
    <property type="protein sequence ID" value="KAI0528856.1"/>
    <property type="molecule type" value="Genomic_DNA"/>
</dbReference>
<comment type="caution">
    <text evidence="1">The sequence shown here is derived from an EMBL/GenBank/DDBJ whole genome shotgun (WGS) entry which is preliminary data.</text>
</comment>
<name>A0A8T3C4S3_DENNO</name>
<dbReference type="Proteomes" id="UP000829196">
    <property type="component" value="Unassembled WGS sequence"/>
</dbReference>
<protein>
    <submittedName>
        <fullName evidence="1">Uncharacterized protein</fullName>
    </submittedName>
</protein>
<evidence type="ECO:0000313" key="1">
    <source>
        <dbReference type="EMBL" id="KAI0528856.1"/>
    </source>
</evidence>
<reference evidence="1" key="1">
    <citation type="journal article" date="2022" name="Front. Genet.">
        <title>Chromosome-Scale Assembly of the Dendrobium nobile Genome Provides Insights Into the Molecular Mechanism of the Biosynthesis of the Medicinal Active Ingredient of Dendrobium.</title>
        <authorList>
            <person name="Xu Q."/>
            <person name="Niu S.-C."/>
            <person name="Li K.-L."/>
            <person name="Zheng P.-J."/>
            <person name="Zhang X.-J."/>
            <person name="Jia Y."/>
            <person name="Liu Y."/>
            <person name="Niu Y.-X."/>
            <person name="Yu L.-H."/>
            <person name="Chen D.-F."/>
            <person name="Zhang G.-Q."/>
        </authorList>
    </citation>
    <scope>NUCLEOTIDE SEQUENCE</scope>
    <source>
        <tissue evidence="1">Leaf</tissue>
    </source>
</reference>
<keyword evidence="2" id="KW-1185">Reference proteome</keyword>
<sequence length="77" mass="8979">MFDFVSFYDPHTTHMIWTLGYLIPELTRTRMVIASINVSSFGGFRLENMYKRIKVFDPGGLIIIFLHMMSLDGVELF</sequence>
<proteinExistence type="predicted"/>
<organism evidence="1 2">
    <name type="scientific">Dendrobium nobile</name>
    <name type="common">Orchid</name>
    <dbReference type="NCBI Taxonomy" id="94219"/>
    <lineage>
        <taxon>Eukaryota</taxon>
        <taxon>Viridiplantae</taxon>
        <taxon>Streptophyta</taxon>
        <taxon>Embryophyta</taxon>
        <taxon>Tracheophyta</taxon>
        <taxon>Spermatophyta</taxon>
        <taxon>Magnoliopsida</taxon>
        <taxon>Liliopsida</taxon>
        <taxon>Asparagales</taxon>
        <taxon>Orchidaceae</taxon>
        <taxon>Epidendroideae</taxon>
        <taxon>Malaxideae</taxon>
        <taxon>Dendrobiinae</taxon>
        <taxon>Dendrobium</taxon>
    </lineage>
</organism>